<proteinExistence type="predicted"/>
<gene>
    <name evidence="1" type="ORF">FBU59_003792</name>
</gene>
<dbReference type="Proteomes" id="UP001150603">
    <property type="component" value="Unassembled WGS sequence"/>
</dbReference>
<dbReference type="EMBL" id="JANBPW010002527">
    <property type="protein sequence ID" value="KAJ1940498.1"/>
    <property type="molecule type" value="Genomic_DNA"/>
</dbReference>
<name>A0ACC1J7J8_9FUNG</name>
<keyword evidence="2" id="KW-1185">Reference proteome</keyword>
<accession>A0ACC1J7J8</accession>
<evidence type="ECO:0000313" key="2">
    <source>
        <dbReference type="Proteomes" id="UP001150603"/>
    </source>
</evidence>
<comment type="caution">
    <text evidence="1">The sequence shown here is derived from an EMBL/GenBank/DDBJ whole genome shotgun (WGS) entry which is preliminary data.</text>
</comment>
<organism evidence="1 2">
    <name type="scientific">Linderina macrospora</name>
    <dbReference type="NCBI Taxonomy" id="4868"/>
    <lineage>
        <taxon>Eukaryota</taxon>
        <taxon>Fungi</taxon>
        <taxon>Fungi incertae sedis</taxon>
        <taxon>Zoopagomycota</taxon>
        <taxon>Kickxellomycotina</taxon>
        <taxon>Kickxellomycetes</taxon>
        <taxon>Kickxellales</taxon>
        <taxon>Kickxellaceae</taxon>
        <taxon>Linderina</taxon>
    </lineage>
</organism>
<protein>
    <submittedName>
        <fullName evidence="1">Uncharacterized protein</fullName>
    </submittedName>
</protein>
<reference evidence="1" key="1">
    <citation type="submission" date="2022-07" db="EMBL/GenBank/DDBJ databases">
        <title>Phylogenomic reconstructions and comparative analyses of Kickxellomycotina fungi.</title>
        <authorList>
            <person name="Reynolds N.K."/>
            <person name="Stajich J.E."/>
            <person name="Barry K."/>
            <person name="Grigoriev I.V."/>
            <person name="Crous P."/>
            <person name="Smith M.E."/>
        </authorList>
    </citation>
    <scope>NUCLEOTIDE SEQUENCE</scope>
    <source>
        <strain evidence="1">NRRL 5244</strain>
    </source>
</reference>
<evidence type="ECO:0000313" key="1">
    <source>
        <dbReference type="EMBL" id="KAJ1940498.1"/>
    </source>
</evidence>
<feature type="non-terminal residue" evidence="1">
    <location>
        <position position="555"/>
    </location>
</feature>
<sequence>MHAQAVASKASGRVAMKLAERAATITRRISFGKSRALTEATLALPPAALRSPIIGKAAPDMGTGESLSAPASMAAVPTYPVDAETQARTRRQDTVSSRRSDSSNGMSDTDSGGAQSTKSWRRLWQIFPDAPSSPSIADFACTLDHAGVRWYGRLFVTNEYLYFGGTGLSLGHSSYTSGERSRSSTASYPSGAGSSTSINSVLGYSRPPTPLNQHYTQQSPPYRLTDPAACPTYKSDKPPPAVNSVRVRHPDTAVSPTKVRTSHRPWHRSAIRLPLSDITRVTKEMTMGMWPNALTVAVGCRHYIFTNLIRRDKAYQRIFDAWMGVQLCSDDSETRSAYVFIPNLNESSADTVTSQVPARRNASLDVNNGRPKLHRQRPRRATDAKAPALLERTDSKLDITVRSVSFLDQTEDIPYVKYAGESPKSSNNNEQQIRETSDRSLPSSLGIPSPDASLPISERRRSRVASDSTIVGDISMAVRVPAIDTSPTIPEDTEQRSSDCMPVDESVKSAEKLSTERLRELLLQIYEAVPPRDEFTDSVVSWFKSSGDHHPEDLL</sequence>